<dbReference type="InterPro" id="IPR027417">
    <property type="entry name" value="P-loop_NTPase"/>
</dbReference>
<protein>
    <recommendedName>
        <fullName evidence="3">CobQ/CobB/MinD/ParA nucleotide binding domain-containing protein</fullName>
    </recommendedName>
</protein>
<reference evidence="1 2" key="1">
    <citation type="journal article" date="2016" name="Nat. Commun.">
        <title>Thousands of microbial genomes shed light on interconnected biogeochemical processes in an aquifer system.</title>
        <authorList>
            <person name="Anantharaman K."/>
            <person name="Brown C.T."/>
            <person name="Hug L.A."/>
            <person name="Sharon I."/>
            <person name="Castelle C.J."/>
            <person name="Probst A.J."/>
            <person name="Thomas B.C."/>
            <person name="Singh A."/>
            <person name="Wilkins M.J."/>
            <person name="Karaoz U."/>
            <person name="Brodie E.L."/>
            <person name="Williams K.H."/>
            <person name="Hubbard S.S."/>
            <person name="Banfield J.F."/>
        </authorList>
    </citation>
    <scope>NUCLEOTIDE SEQUENCE [LARGE SCALE GENOMIC DNA]</scope>
</reference>
<evidence type="ECO:0000313" key="1">
    <source>
        <dbReference type="EMBL" id="OGG39357.1"/>
    </source>
</evidence>
<evidence type="ECO:0008006" key="3">
    <source>
        <dbReference type="Google" id="ProtNLM"/>
    </source>
</evidence>
<proteinExistence type="predicted"/>
<dbReference type="AlphaFoldDB" id="A0A1F6BS38"/>
<name>A0A1F6BS38_9BACT</name>
<organism evidence="1 2">
    <name type="scientific">Candidatus Jorgensenbacteria bacterium GWC1_48_12</name>
    <dbReference type="NCBI Taxonomy" id="1798469"/>
    <lineage>
        <taxon>Bacteria</taxon>
        <taxon>Candidatus Joergenseniibacteriota</taxon>
    </lineage>
</organism>
<dbReference type="Gene3D" id="3.40.50.300">
    <property type="entry name" value="P-loop containing nucleotide triphosphate hydrolases"/>
    <property type="match status" value="1"/>
</dbReference>
<accession>A0A1F6BS38</accession>
<sequence>MVALAKEIASENQPVMLVDADIESPLLIDLFPEITGQREDVIGLTHFLADPQKVPHKARSPRYVGDALIKTSDNLFVLVTTTSPDLLVNTICDGSSVDRFKYLAENLREVSRQRNIRHAILRLGRGLSDQAIVWWSELDQLIICQPDGEINPSWAEMAKLAASALEPHQTAHLSAPEKLEAGVIVNCLQNK</sequence>
<evidence type="ECO:0000313" key="2">
    <source>
        <dbReference type="Proteomes" id="UP000179324"/>
    </source>
</evidence>
<dbReference type="EMBL" id="MFKI01000014">
    <property type="protein sequence ID" value="OGG39357.1"/>
    <property type="molecule type" value="Genomic_DNA"/>
</dbReference>
<gene>
    <name evidence="1" type="ORF">A2127_01390</name>
</gene>
<dbReference type="Proteomes" id="UP000179324">
    <property type="component" value="Unassembled WGS sequence"/>
</dbReference>
<comment type="caution">
    <text evidence="1">The sequence shown here is derived from an EMBL/GenBank/DDBJ whole genome shotgun (WGS) entry which is preliminary data.</text>
</comment>